<dbReference type="Proteomes" id="UP000826234">
    <property type="component" value="Unassembled WGS sequence"/>
</dbReference>
<protein>
    <recommendedName>
        <fullName evidence="3">Sulfotransferase</fullName>
        <ecNumber evidence="3">2.8.2.-</ecNumber>
    </recommendedName>
</protein>
<feature type="domain" description="Sulfotransferase" evidence="4">
    <location>
        <begin position="43"/>
        <end position="121"/>
    </location>
</feature>
<dbReference type="EMBL" id="JAIPUX010003289">
    <property type="protein sequence ID" value="KAH0622453.1"/>
    <property type="molecule type" value="Genomic_DNA"/>
</dbReference>
<accession>A0ABQ7SYS6</accession>
<dbReference type="InterPro" id="IPR027417">
    <property type="entry name" value="P-loop_NTPase"/>
</dbReference>
<comment type="similarity">
    <text evidence="1 3">Belongs to the sulfotransferase 1 family.</text>
</comment>
<dbReference type="EC" id="2.8.2.-" evidence="3"/>
<dbReference type="PANTHER" id="PTHR11783">
    <property type="entry name" value="SULFOTRANSFERASE SULT"/>
    <property type="match status" value="1"/>
</dbReference>
<proteinExistence type="inferred from homology"/>
<dbReference type="Pfam" id="PF00685">
    <property type="entry name" value="Sulfotransfer_1"/>
    <property type="match status" value="1"/>
</dbReference>
<evidence type="ECO:0000256" key="1">
    <source>
        <dbReference type="ARBA" id="ARBA00005771"/>
    </source>
</evidence>
<keyword evidence="2 3" id="KW-0808">Transferase</keyword>
<evidence type="ECO:0000259" key="4">
    <source>
        <dbReference type="Pfam" id="PF00685"/>
    </source>
</evidence>
<dbReference type="SUPFAM" id="SSF52540">
    <property type="entry name" value="P-loop containing nucleoside triphosphate hydrolases"/>
    <property type="match status" value="2"/>
</dbReference>
<keyword evidence="6" id="KW-1185">Reference proteome</keyword>
<evidence type="ECO:0000256" key="3">
    <source>
        <dbReference type="RuleBase" id="RU361155"/>
    </source>
</evidence>
<name>A0ABQ7SYS6_PHRPL</name>
<organism evidence="5 6">
    <name type="scientific">Phrynosoma platyrhinos</name>
    <name type="common">Desert horned lizard</name>
    <dbReference type="NCBI Taxonomy" id="52577"/>
    <lineage>
        <taxon>Eukaryota</taxon>
        <taxon>Metazoa</taxon>
        <taxon>Chordata</taxon>
        <taxon>Craniata</taxon>
        <taxon>Vertebrata</taxon>
        <taxon>Euteleostomi</taxon>
        <taxon>Lepidosauria</taxon>
        <taxon>Squamata</taxon>
        <taxon>Bifurcata</taxon>
        <taxon>Unidentata</taxon>
        <taxon>Episquamata</taxon>
        <taxon>Toxicofera</taxon>
        <taxon>Iguania</taxon>
        <taxon>Phrynosomatidae</taxon>
        <taxon>Phrynosomatinae</taxon>
        <taxon>Phrynosoma</taxon>
    </lineage>
</organism>
<reference evidence="5 6" key="1">
    <citation type="journal article" date="2022" name="Gigascience">
        <title>A chromosome-level genome assembly and annotation of the desert horned lizard, Phrynosoma platyrhinos, provides insight into chromosomal rearrangements among reptiles.</title>
        <authorList>
            <person name="Koochekian N."/>
            <person name="Ascanio A."/>
            <person name="Farleigh K."/>
            <person name="Card D.C."/>
            <person name="Schield D.R."/>
            <person name="Castoe T.A."/>
            <person name="Jezkova T."/>
        </authorList>
    </citation>
    <scope>NUCLEOTIDE SEQUENCE [LARGE SCALE GENOMIC DNA]</scope>
    <source>
        <strain evidence="5">NK-2021</strain>
    </source>
</reference>
<gene>
    <name evidence="5" type="ORF">JD844_024781</name>
</gene>
<dbReference type="InterPro" id="IPR000863">
    <property type="entry name" value="Sulfotransferase_dom"/>
</dbReference>
<evidence type="ECO:0000256" key="2">
    <source>
        <dbReference type="ARBA" id="ARBA00022679"/>
    </source>
</evidence>
<comment type="caution">
    <text evidence="5">The sequence shown here is derived from an EMBL/GenBank/DDBJ whole genome shotgun (WGS) entry which is preliminary data.</text>
</comment>
<evidence type="ECO:0000313" key="6">
    <source>
        <dbReference type="Proteomes" id="UP000826234"/>
    </source>
</evidence>
<evidence type="ECO:0000313" key="5">
    <source>
        <dbReference type="EMBL" id="KAH0622453.1"/>
    </source>
</evidence>
<sequence length="267" mass="30937">TNWVGQILTDLVNTSAKQTEDFNSLDDEKLEEFPYLEVGDAEKYQILLLIRNPKDVATSFYHFSNGLSPLPSYKTFDDFFTAFMNGKMPWGSYFDYVFEWNKHADKKNLMTVTYEELKENHSTSRTEKEEKYKKMAYIRKKFIETLEKAMEKGAKMTREEMLFTYDGIVYPTTLCSSEVFKALESFEARSDDVILGGYCKSGTNWVGQVITDLVITSAKKHEPHKLNEELLLAEFPYLEIGDPEKYQVITCTLYRNPKNCPDLIVNG</sequence>
<dbReference type="Gene3D" id="3.40.50.300">
    <property type="entry name" value="P-loop containing nucleotide triphosphate hydrolases"/>
    <property type="match status" value="2"/>
</dbReference>
<feature type="non-terminal residue" evidence="5">
    <location>
        <position position="1"/>
    </location>
</feature>